<dbReference type="InterPro" id="IPR004843">
    <property type="entry name" value="Calcineurin-like_PHP"/>
</dbReference>
<accession>A0A317MQ82</accession>
<sequence length="317" mass="33995">MHDESTPDATLPGPRLNRRRALQCLLWSGSGALWALRGGVPTLLGAIGEAQAASETFSFVQISDTHVGFNKAANPDTQATLQLAIDKVRALQPRPTLMLHTGDVSHLSKPEEFDTAAQLIGAAGLDTFYVPGEHDVLDADGGALWRQRYGRGTQGGGWYSFEQHGVHFIGLVNVLDFKPGGLGRLGSEQLDWLARDVKGLAASTPIVVFAHIPLWTIYADWGWGTDDAAQALALLRRFGSVTVLNGHIHQTLQKVEGQVSFHTAFSTAYPQPAPGSATNPGPLTVPAERLRSVLGIRDIRFAGGSAPRFDDLPLAQA</sequence>
<dbReference type="PANTHER" id="PTHR43143:SF6">
    <property type="entry name" value="BLL3016 PROTEIN"/>
    <property type="match status" value="1"/>
</dbReference>
<dbReference type="InterPro" id="IPR029052">
    <property type="entry name" value="Metallo-depent_PP-like"/>
</dbReference>
<dbReference type="Gene3D" id="3.60.21.10">
    <property type="match status" value="1"/>
</dbReference>
<proteinExistence type="predicted"/>
<dbReference type="AlphaFoldDB" id="A0A317MQ82"/>
<dbReference type="GO" id="GO:0016787">
    <property type="term" value="F:hydrolase activity"/>
    <property type="evidence" value="ECO:0007669"/>
    <property type="project" value="InterPro"/>
</dbReference>
<dbReference type="SUPFAM" id="SSF56300">
    <property type="entry name" value="Metallo-dependent phosphatases"/>
    <property type="match status" value="1"/>
</dbReference>
<keyword evidence="3" id="KW-1185">Reference proteome</keyword>
<organism evidence="2 3">
    <name type="scientific">Plasticicumulans acidivorans</name>
    <dbReference type="NCBI Taxonomy" id="886464"/>
    <lineage>
        <taxon>Bacteria</taxon>
        <taxon>Pseudomonadati</taxon>
        <taxon>Pseudomonadota</taxon>
        <taxon>Gammaproteobacteria</taxon>
        <taxon>Candidatus Competibacteraceae</taxon>
        <taxon>Plasticicumulans</taxon>
    </lineage>
</organism>
<feature type="domain" description="Calcineurin-like phosphoesterase" evidence="1">
    <location>
        <begin position="58"/>
        <end position="250"/>
    </location>
</feature>
<name>A0A317MQ82_9GAMM</name>
<dbReference type="Proteomes" id="UP000246569">
    <property type="component" value="Unassembled WGS sequence"/>
</dbReference>
<dbReference type="RefSeq" id="WP_110020305.1">
    <property type="nucleotide sequence ID" value="NZ_QGTJ01000014.1"/>
</dbReference>
<gene>
    <name evidence="2" type="ORF">C7443_11459</name>
</gene>
<comment type="caution">
    <text evidence="2">The sequence shown here is derived from an EMBL/GenBank/DDBJ whole genome shotgun (WGS) entry which is preliminary data.</text>
</comment>
<dbReference type="PANTHER" id="PTHR43143">
    <property type="entry name" value="METALLOPHOSPHOESTERASE, CALCINEURIN SUPERFAMILY"/>
    <property type="match status" value="1"/>
</dbReference>
<dbReference type="InterPro" id="IPR051918">
    <property type="entry name" value="STPP_CPPED1"/>
</dbReference>
<reference evidence="2 3" key="1">
    <citation type="submission" date="2018-05" db="EMBL/GenBank/DDBJ databases">
        <title>Genomic Encyclopedia of Type Strains, Phase IV (KMG-IV): sequencing the most valuable type-strain genomes for metagenomic binning, comparative biology and taxonomic classification.</title>
        <authorList>
            <person name="Goeker M."/>
        </authorList>
    </citation>
    <scope>NUCLEOTIDE SEQUENCE [LARGE SCALE GENOMIC DNA]</scope>
    <source>
        <strain evidence="2 3">DSM 23606</strain>
    </source>
</reference>
<protein>
    <submittedName>
        <fullName evidence="2">Calcineurin-like phosphoesterase family protein</fullName>
    </submittedName>
</protein>
<evidence type="ECO:0000259" key="1">
    <source>
        <dbReference type="Pfam" id="PF00149"/>
    </source>
</evidence>
<dbReference type="Pfam" id="PF00149">
    <property type="entry name" value="Metallophos"/>
    <property type="match status" value="1"/>
</dbReference>
<evidence type="ECO:0000313" key="3">
    <source>
        <dbReference type="Proteomes" id="UP000246569"/>
    </source>
</evidence>
<dbReference type="EMBL" id="QGTJ01000014">
    <property type="protein sequence ID" value="PWV58733.1"/>
    <property type="molecule type" value="Genomic_DNA"/>
</dbReference>
<evidence type="ECO:0000313" key="2">
    <source>
        <dbReference type="EMBL" id="PWV58733.1"/>
    </source>
</evidence>
<dbReference type="OrthoDB" id="9780884at2"/>